<evidence type="ECO:0000313" key="14">
    <source>
        <dbReference type="EMBL" id="EKD16128.1"/>
    </source>
</evidence>
<keyword evidence="10 12" id="KW-0865">Zymogen</keyword>
<keyword evidence="15" id="KW-1185">Reference proteome</keyword>
<dbReference type="EC" id="3.4.24.-" evidence="12"/>
<dbReference type="HOGENOM" id="CLU_012703_3_0_1"/>
<dbReference type="AlphaFoldDB" id="K1X673"/>
<dbReference type="InterPro" id="IPR011096">
    <property type="entry name" value="FTP_domain"/>
</dbReference>
<dbReference type="Pfam" id="PF02128">
    <property type="entry name" value="Peptidase_M36"/>
    <property type="match status" value="1"/>
</dbReference>
<evidence type="ECO:0000256" key="1">
    <source>
        <dbReference type="ARBA" id="ARBA00004613"/>
    </source>
</evidence>
<dbReference type="InParanoid" id="K1X673"/>
<reference evidence="14 15" key="1">
    <citation type="journal article" date="2012" name="BMC Genomics">
        <title>Sequencing the genome of Marssonina brunnea reveals fungus-poplar co-evolution.</title>
        <authorList>
            <person name="Zhu S."/>
            <person name="Cao Y.-Z."/>
            <person name="Jiang C."/>
            <person name="Tan B.-Y."/>
            <person name="Wang Z."/>
            <person name="Feng S."/>
            <person name="Zhang L."/>
            <person name="Su X.-H."/>
            <person name="Brejova B."/>
            <person name="Vinar T."/>
            <person name="Xu M."/>
            <person name="Wang M.-X."/>
            <person name="Zhang S.-G."/>
            <person name="Huang M.-R."/>
            <person name="Wu R."/>
            <person name="Zhou Y."/>
        </authorList>
    </citation>
    <scope>NUCLEOTIDE SEQUENCE [LARGE SCALE GENOMIC DNA]</scope>
    <source>
        <strain evidence="14 15">MB_m1</strain>
    </source>
</reference>
<evidence type="ECO:0000256" key="11">
    <source>
        <dbReference type="PIRSR" id="PIRSR601842-2"/>
    </source>
</evidence>
<dbReference type="InterPro" id="IPR027268">
    <property type="entry name" value="Peptidase_M4/M1_CTD_sf"/>
</dbReference>
<feature type="signal peptide" evidence="12">
    <location>
        <begin position="1"/>
        <end position="24"/>
    </location>
</feature>
<evidence type="ECO:0000259" key="13">
    <source>
        <dbReference type="Pfam" id="PF07504"/>
    </source>
</evidence>
<dbReference type="GO" id="GO:0008270">
    <property type="term" value="F:zinc ion binding"/>
    <property type="evidence" value="ECO:0007669"/>
    <property type="project" value="InterPro"/>
</dbReference>
<keyword evidence="7 12" id="KW-0378">Hydrolase</keyword>
<keyword evidence="3 12" id="KW-0964">Secreted</keyword>
<protein>
    <recommendedName>
        <fullName evidence="12">Extracellular metalloproteinase</fullName>
        <ecNumber evidence="12">3.4.24.-</ecNumber>
    </recommendedName>
    <alternativeName>
        <fullName evidence="12">Fungalysin</fullName>
    </alternativeName>
</protein>
<comment type="cofactor">
    <cofactor evidence="11">
        <name>Zn(2+)</name>
        <dbReference type="ChEBI" id="CHEBI:29105"/>
    </cofactor>
    <text evidence="11">Binds 1 zinc ion per subunit.</text>
</comment>
<feature type="binding site" evidence="11">
    <location>
        <position position="392"/>
    </location>
    <ligand>
        <name>Zn(2+)</name>
        <dbReference type="ChEBI" id="CHEBI:29105"/>
        <note>catalytic</note>
    </ligand>
</feature>
<dbReference type="RefSeq" id="XP_007293311.1">
    <property type="nucleotide sequence ID" value="XM_007293249.1"/>
</dbReference>
<dbReference type="InterPro" id="IPR050371">
    <property type="entry name" value="Fungal_virulence_M36"/>
</dbReference>
<dbReference type="GO" id="GO:0006508">
    <property type="term" value="P:proteolysis"/>
    <property type="evidence" value="ECO:0007669"/>
    <property type="project" value="UniProtKB-KW"/>
</dbReference>
<evidence type="ECO:0000256" key="3">
    <source>
        <dbReference type="ARBA" id="ARBA00022525"/>
    </source>
</evidence>
<comment type="similarity">
    <text evidence="2 12">Belongs to the peptidase M36 family.</text>
</comment>
<evidence type="ECO:0000256" key="8">
    <source>
        <dbReference type="ARBA" id="ARBA00022833"/>
    </source>
</evidence>
<dbReference type="Pfam" id="PF07504">
    <property type="entry name" value="FTP"/>
    <property type="match status" value="1"/>
</dbReference>
<dbReference type="Proteomes" id="UP000006753">
    <property type="component" value="Unassembled WGS sequence"/>
</dbReference>
<feature type="chain" id="PRO_5009367894" description="Extracellular metalloproteinase" evidence="12">
    <location>
        <begin position="25"/>
        <end position="574"/>
    </location>
</feature>
<evidence type="ECO:0000256" key="7">
    <source>
        <dbReference type="ARBA" id="ARBA00022801"/>
    </source>
</evidence>
<accession>K1X673</accession>
<dbReference type="OrthoDB" id="3227768at2759"/>
<evidence type="ECO:0000313" key="15">
    <source>
        <dbReference type="Proteomes" id="UP000006753"/>
    </source>
</evidence>
<dbReference type="KEGG" id="mbe:MBM_05422"/>
<keyword evidence="6 12" id="KW-0732">Signal</keyword>
<proteinExistence type="inferred from homology"/>
<keyword evidence="5 11" id="KW-0479">Metal-binding</keyword>
<dbReference type="SUPFAM" id="SSF55486">
    <property type="entry name" value="Metalloproteases ('zincins'), catalytic domain"/>
    <property type="match status" value="1"/>
</dbReference>
<dbReference type="GO" id="GO:0005576">
    <property type="term" value="C:extracellular region"/>
    <property type="evidence" value="ECO:0007669"/>
    <property type="project" value="UniProtKB-SubCell"/>
</dbReference>
<evidence type="ECO:0000256" key="6">
    <source>
        <dbReference type="ARBA" id="ARBA00022729"/>
    </source>
</evidence>
<keyword evidence="8 11" id="KW-0862">Zinc</keyword>
<dbReference type="OMA" id="NDFAICN"/>
<dbReference type="PANTHER" id="PTHR33478">
    <property type="entry name" value="EXTRACELLULAR METALLOPROTEINASE MEP"/>
    <property type="match status" value="1"/>
</dbReference>
<dbReference type="MEROPS" id="M36.001"/>
<comment type="subcellular location">
    <subcellularLocation>
        <location evidence="1 12">Secreted</location>
    </subcellularLocation>
</comment>
<keyword evidence="9 12" id="KW-0482">Metalloprotease</keyword>
<evidence type="ECO:0000256" key="10">
    <source>
        <dbReference type="ARBA" id="ARBA00023145"/>
    </source>
</evidence>
<keyword evidence="4 12" id="KW-0645">Protease</keyword>
<dbReference type="PRINTS" id="PR00999">
    <property type="entry name" value="FUNGALYSIN"/>
</dbReference>
<evidence type="ECO:0000256" key="4">
    <source>
        <dbReference type="ARBA" id="ARBA00022670"/>
    </source>
</evidence>
<dbReference type="GO" id="GO:0004222">
    <property type="term" value="F:metalloendopeptidase activity"/>
    <property type="evidence" value="ECO:0007669"/>
    <property type="project" value="InterPro"/>
</dbReference>
<evidence type="ECO:0000256" key="12">
    <source>
        <dbReference type="RuleBase" id="RU364017"/>
    </source>
</evidence>
<feature type="binding site" evidence="11">
    <location>
        <position position="250"/>
    </location>
    <ligand>
        <name>Zn(2+)</name>
        <dbReference type="ChEBI" id="CHEBI:29105"/>
        <note>catalytic</note>
    </ligand>
</feature>
<name>K1X673_MARBU</name>
<evidence type="ECO:0000256" key="2">
    <source>
        <dbReference type="ARBA" id="ARBA00006006"/>
    </source>
</evidence>
<gene>
    <name evidence="14" type="ORF">MBM_05422</name>
</gene>
<sequence length="574" mass="61459">MHFLFRTGAVALLAINAIGHPTSSHQSRGNIQARKIDLEAFRLTTASTYTNASTAADIEPSAGLVRPAGYVNTATALVRSVAPSAEFRLVEDHYVGSNGIAHVHFKQTVHGLDIDNADFNVNVGKDGRVFSFGDSFYDGELPAVSPIVKRDQVEPTAALKGAAAVLDLPIKASEAVAIPHPEQTLQYYLIQGAEGTVSEPKAKLVYFQDADNNLTLSWRVETDITNDWLLTYVNAVNAQHILGVVDYVTDSRWNVYPWMDVADPDKGSRGIETDPQNAEASECGFLGTGTTTYTVTRGNNGIAQANFEGDQSYINDFRPDGGASGIFDFPYSPAPTDAESYAAASAAQLFYTSNMMHDLYYVLGCTEAAGNFEVNNDGQGDLGNDPSGGMGEGWGDFYAIAISLKARETRAADRAMGDWINSDPAGIRTYRYSTRLATNPRTYASVNTQSRVHTIGTTWAAILYAVLWNLIDEHGITASRTPTVDADGAPTDGRYLAMKLVMDGMALQPGSPTFITARNAIIDADLALTGGANRCLLWKAFARRGLGSAAAAAAAAQGTGANRRIEDYSLPSGC</sequence>
<evidence type="ECO:0000256" key="5">
    <source>
        <dbReference type="ARBA" id="ARBA00022723"/>
    </source>
</evidence>
<feature type="domain" description="FTP" evidence="13">
    <location>
        <begin position="85"/>
        <end position="136"/>
    </location>
</feature>
<organism evidence="14 15">
    <name type="scientific">Marssonina brunnea f. sp. multigermtubi (strain MB_m1)</name>
    <name type="common">Marssonina leaf spot fungus</name>
    <dbReference type="NCBI Taxonomy" id="1072389"/>
    <lineage>
        <taxon>Eukaryota</taxon>
        <taxon>Fungi</taxon>
        <taxon>Dikarya</taxon>
        <taxon>Ascomycota</taxon>
        <taxon>Pezizomycotina</taxon>
        <taxon>Leotiomycetes</taxon>
        <taxon>Helotiales</taxon>
        <taxon>Drepanopezizaceae</taxon>
        <taxon>Drepanopeziza</taxon>
    </lineage>
</organism>
<dbReference type="InterPro" id="IPR001842">
    <property type="entry name" value="Peptidase_M36"/>
</dbReference>
<dbReference type="PANTHER" id="PTHR33478:SF1">
    <property type="entry name" value="EXTRACELLULAR METALLOPROTEINASE MEP"/>
    <property type="match status" value="1"/>
</dbReference>
<evidence type="ECO:0000256" key="9">
    <source>
        <dbReference type="ARBA" id="ARBA00023049"/>
    </source>
</evidence>
<dbReference type="eggNOG" id="ENOG502QTDC">
    <property type="taxonomic scope" value="Eukaryota"/>
</dbReference>
<dbReference type="GeneID" id="18761357"/>
<dbReference type="Gene3D" id="1.10.390.10">
    <property type="entry name" value="Neutral Protease Domain 2"/>
    <property type="match status" value="1"/>
</dbReference>
<dbReference type="EMBL" id="JH921439">
    <property type="protein sequence ID" value="EKD16128.1"/>
    <property type="molecule type" value="Genomic_DNA"/>
</dbReference>